<evidence type="ECO:0000313" key="2">
    <source>
        <dbReference type="Proteomes" id="UP000561066"/>
    </source>
</evidence>
<reference evidence="1 2" key="1">
    <citation type="submission" date="2020-04" db="EMBL/GenBank/DDBJ databases">
        <title>Description of novel Gluconacetobacter.</title>
        <authorList>
            <person name="Sombolestani A."/>
        </authorList>
    </citation>
    <scope>NUCLEOTIDE SEQUENCE [LARGE SCALE GENOMIC DNA]</scope>
    <source>
        <strain evidence="1 2">LMG 21312</strain>
    </source>
</reference>
<protein>
    <submittedName>
        <fullName evidence="1">DUF2171 domain-containing protein</fullName>
    </submittedName>
</protein>
<dbReference type="RefSeq" id="WP_182944182.1">
    <property type="nucleotide sequence ID" value="NZ_JABEQH010000018.1"/>
</dbReference>
<organism evidence="1 2">
    <name type="scientific">Gluconacetobacter johannae</name>
    <dbReference type="NCBI Taxonomy" id="112140"/>
    <lineage>
        <taxon>Bacteria</taxon>
        <taxon>Pseudomonadati</taxon>
        <taxon>Pseudomonadota</taxon>
        <taxon>Alphaproteobacteria</taxon>
        <taxon>Acetobacterales</taxon>
        <taxon>Acetobacteraceae</taxon>
        <taxon>Gluconacetobacter</taxon>
    </lineage>
</organism>
<dbReference type="Pfam" id="PF09939">
    <property type="entry name" value="DUF2171"/>
    <property type="match status" value="1"/>
</dbReference>
<keyword evidence="2" id="KW-1185">Reference proteome</keyword>
<dbReference type="AlphaFoldDB" id="A0A7W4P431"/>
<evidence type="ECO:0000313" key="1">
    <source>
        <dbReference type="EMBL" id="MBB2176831.1"/>
    </source>
</evidence>
<gene>
    <name evidence="1" type="ORF">HLH21_13015</name>
</gene>
<name>A0A7W4P431_9PROT</name>
<proteinExistence type="predicted"/>
<accession>A0A7W4P431</accession>
<dbReference type="EMBL" id="JABEQH010000018">
    <property type="protein sequence ID" value="MBB2176831.1"/>
    <property type="molecule type" value="Genomic_DNA"/>
</dbReference>
<dbReference type="Proteomes" id="UP000561066">
    <property type="component" value="Unassembled WGS sequence"/>
</dbReference>
<sequence>MIDADEVRPGMPVVGCDGLQVGVVRAVEGRARLQLTGADGAYHFLPLTDAVRIAGQSIVLGRHAADAIGSFDEDIPAGEDTT</sequence>
<comment type="caution">
    <text evidence="1">The sequence shown here is derived from an EMBL/GenBank/DDBJ whole genome shotgun (WGS) entry which is preliminary data.</text>
</comment>
<dbReference type="InterPro" id="IPR018684">
    <property type="entry name" value="DUF2171"/>
</dbReference>